<proteinExistence type="predicted"/>
<dbReference type="OrthoDB" id="10488213at2759"/>
<dbReference type="EMBL" id="KZ293664">
    <property type="protein sequence ID" value="PBK90623.1"/>
    <property type="molecule type" value="Genomic_DNA"/>
</dbReference>
<organism evidence="1 2">
    <name type="scientific">Armillaria gallica</name>
    <name type="common">Bulbous honey fungus</name>
    <name type="synonym">Armillaria bulbosa</name>
    <dbReference type="NCBI Taxonomy" id="47427"/>
    <lineage>
        <taxon>Eukaryota</taxon>
        <taxon>Fungi</taxon>
        <taxon>Dikarya</taxon>
        <taxon>Basidiomycota</taxon>
        <taxon>Agaricomycotina</taxon>
        <taxon>Agaricomycetes</taxon>
        <taxon>Agaricomycetidae</taxon>
        <taxon>Agaricales</taxon>
        <taxon>Marasmiineae</taxon>
        <taxon>Physalacriaceae</taxon>
        <taxon>Armillaria</taxon>
    </lineage>
</organism>
<feature type="non-terminal residue" evidence="1">
    <location>
        <position position="1"/>
    </location>
</feature>
<dbReference type="AlphaFoldDB" id="A0A2H3DQT0"/>
<dbReference type="InParanoid" id="A0A2H3DQT0"/>
<sequence>NIFEAVITEFSRRCSHPSRYDLPAVVVVSARNAERSLRGDVATEERCNRGNSALQRVATGRTSKMFFVVTKSVKCQMGQRAKKAFTGFYWADCQYSYWDWSEYIWWLCDVGAWVNRLAIIKKYSESPSDLTTNVPTDDVNIAILKNGELKDKRYMLPKVVFYQDAEVSPQENNLYPQQGAFPINVPNEGHLAAQACKVTKRVSLSWKFEEED</sequence>
<dbReference type="Proteomes" id="UP000217790">
    <property type="component" value="Unassembled WGS sequence"/>
</dbReference>
<gene>
    <name evidence="1" type="ORF">ARMGADRAFT_1032176</name>
</gene>
<evidence type="ECO:0000313" key="2">
    <source>
        <dbReference type="Proteomes" id="UP000217790"/>
    </source>
</evidence>
<reference evidence="2" key="1">
    <citation type="journal article" date="2017" name="Nat. Ecol. Evol.">
        <title>Genome expansion and lineage-specific genetic innovations in the forest pathogenic fungi Armillaria.</title>
        <authorList>
            <person name="Sipos G."/>
            <person name="Prasanna A.N."/>
            <person name="Walter M.C."/>
            <person name="O'Connor E."/>
            <person name="Balint B."/>
            <person name="Krizsan K."/>
            <person name="Kiss B."/>
            <person name="Hess J."/>
            <person name="Varga T."/>
            <person name="Slot J."/>
            <person name="Riley R."/>
            <person name="Boka B."/>
            <person name="Rigling D."/>
            <person name="Barry K."/>
            <person name="Lee J."/>
            <person name="Mihaltcheva S."/>
            <person name="LaButti K."/>
            <person name="Lipzen A."/>
            <person name="Waldron R."/>
            <person name="Moloney N.M."/>
            <person name="Sperisen C."/>
            <person name="Kredics L."/>
            <person name="Vagvoelgyi C."/>
            <person name="Patrignani A."/>
            <person name="Fitzpatrick D."/>
            <person name="Nagy I."/>
            <person name="Doyle S."/>
            <person name="Anderson J.B."/>
            <person name="Grigoriev I.V."/>
            <person name="Gueldener U."/>
            <person name="Muensterkoetter M."/>
            <person name="Nagy L.G."/>
        </authorList>
    </citation>
    <scope>NUCLEOTIDE SEQUENCE [LARGE SCALE GENOMIC DNA]</scope>
    <source>
        <strain evidence="2">Ar21-2</strain>
    </source>
</reference>
<accession>A0A2H3DQT0</accession>
<name>A0A2H3DQT0_ARMGA</name>
<keyword evidence="2" id="KW-1185">Reference proteome</keyword>
<protein>
    <submittedName>
        <fullName evidence="1">Uncharacterized protein</fullName>
    </submittedName>
</protein>
<evidence type="ECO:0000313" key="1">
    <source>
        <dbReference type="EMBL" id="PBK90623.1"/>
    </source>
</evidence>